<accession>A0A4Q7TTQ1</accession>
<dbReference type="Proteomes" id="UP000291832">
    <property type="component" value="Unassembled WGS sequence"/>
</dbReference>
<evidence type="ECO:0008006" key="5">
    <source>
        <dbReference type="Google" id="ProtNLM"/>
    </source>
</evidence>
<feature type="region of interest" description="Disordered" evidence="1">
    <location>
        <begin position="214"/>
        <end position="234"/>
    </location>
</feature>
<dbReference type="RefSeq" id="WP_130454764.1">
    <property type="nucleotide sequence ID" value="NZ_QYAG01000002.1"/>
</dbReference>
<gene>
    <name evidence="3" type="ORF">EV139_2611</name>
</gene>
<evidence type="ECO:0000313" key="3">
    <source>
        <dbReference type="EMBL" id="RZT62902.1"/>
    </source>
</evidence>
<dbReference type="Pfam" id="PF17963">
    <property type="entry name" value="Big_9"/>
    <property type="match status" value="2"/>
</dbReference>
<feature type="region of interest" description="Disordered" evidence="1">
    <location>
        <begin position="130"/>
        <end position="162"/>
    </location>
</feature>
<proteinExistence type="predicted"/>
<sequence length="2012" mass="200703">MTAARRGKQTGAGGVGPAGGRRAGAWIAAGVAAALVATIAVVASGYDARDTPRVEPGVWVARDAGQYGRVNTDTGELDTVRKVADPSGVIQSGDQTLLLTNGNGRAWPVAAASPVDLGTSATTVATAADTDTGEQPVAPGESDAAAADAVTPEQGVGMPEGTRDVVVSGSYVAVRTEAGDVHVGVLRDDAAADSDPGMLGDRITGLRPVYGPAAAEAAGDADAGEPEDTEPAPADAVPASAITLSERGLLAVYAAGTHTVTRIDLARGLDGPGAPAALGEVDELAGGAAESPQLTLVGTAWALLDAADGRLFRAGSGPVTLELGVGALLQSASAGTDASGADVLIADQDGLLVVSAAGDPVRIAAEGTPARPTEVAGSRVAAWLGSDGGALWRGSGDPIPLQFDDSVRDASELAPVIRTNGDRAVLSEQRTGMLWTIPDGTLIPLSQWNLADPPQEVRGAVVVEDVPEQVPPTAVDDAFGARPGEPAALPVLLNDFDANSRDVLTIVPESLSESPLPRDFGTLELLPDRQTLVVQPESGAQGSATFTYRISDGALESETATVTVRIAADDENSAPEWCPVTGCQRAWGVPDIVPGGTLVTPLLEGWVDPEGDVMTLASVVPVRGADPVRALVTAEGDLAVRHTDPTAGPADIALRVTVRDSRGAEQDRKLTLAVRPDALPIVTGTAASAAVGTPTTLTPLDRVSGGSGSFVLVDVAPQTGAATATTHPISGAVEVLAPEAGVSTFVMTVRDAVTGAESTGALRVTATAAGAGLALPPLRAYVRPLADTTVEVLAAIPGAASRALAVTAATVTDGDLRADVVEHSRVRVAGATADGGPGRIGSADITVSEGTATARGRITVFQAPESSGSGVIAVADTATVRAGSAVDIRVLDNDVSAPGERLLLHPEVTGSGTDGELAFAAGGTLRYLAPATPGTYRVGYTAYAASAPELSDTGEVIVTVVPSGNNREPQPATLTARVTPGGSVTVPVPRSGVDPDGDRVRVRGVGAAENALISASVAPTGTGIDVSAAVGAEPGTATLRYTVTDDHGGTGTGTLYVMVTGDGSAPPVTGTDQVRLTPGSESVVLPLDNDIDPAGGELSLVEVVPNVPGDADSAEYRRLAAGLDTEELRQGRIRITAGEDLGTVSYRYTVRSTATSSTASGLIVVQTSERVGAQAPAVSDTVMSVRDRADLEGRGIDVLAGKVRWPAGDPATLRLSLWDEQGGDYTVAGNKISGSYDPAGDLVVFRVDGVDANGTEVTSYGLLTVPPLADLQLTLRPGLDPIDVPENRSVTTALSGLLDVGADDRVELRSGEFPTSRTGARCEASGGDAVRYDAGSGGPWADVCRIDVRLEGQRSWTTLPVPVRIIPDTPTAELRPLTRTIAPGATETVQLADMIEWQGGRVGDPSTLRFSTSGAGGQFSVTADGSTLRAAARADATTGAQEVATISVTGAGESSAPLTLRVGESPRDLPRGGTVSLRCTVGADCGADVVGVAGEHDPFAGKSGGGLKLAAVDGGSCAVASFATSGERRVAVSWPDAGGTGGACSVGFTVRDAQGRTGTGTIEFDAQGLPPAPASIAQTGFTDTTATFTVALGGRAATPAVTGVQLSGAGSASCVPAGPDGYTCVASGLRSGERHDVTARAVNAVGESAPSPATSGWAYRAPATPKLTVAALENAGNTDQQRGGLRVTAAGSSDTREFQVSIGGNAVGTIAGPSGSGDFGELPVGAQTVVVTPVTALELPPVSGGSATGAAASAEGRVIGAPILTGATLSSETGSQSATVTTSGAGAHAGEKVSYAYAIAAGTAAPDCLAGGSSSPTFTKLAQGSLYAASACARSSYGVSSAGTEPVRIGGAIPAPVVSYEISTAPKASGAGVRYAQAGKASVGPLLPGARLRYSTGAELVLDPGDASGPITVQQCIDDQCSDAATVSWAGAPRPVTVDPTGTCVPAASATDPGALAAAVSISAAAQGSAQLALGAVTGTTAQLTITWAGDFAALAPAAVTVCVTPEPTPDP</sequence>
<protein>
    <recommendedName>
        <fullName evidence="5">Fibronectin type III domain protein</fullName>
    </recommendedName>
</protein>
<evidence type="ECO:0000256" key="2">
    <source>
        <dbReference type="SAM" id="Phobius"/>
    </source>
</evidence>
<dbReference type="EMBL" id="SHKI01000006">
    <property type="protein sequence ID" value="RZT62902.1"/>
    <property type="molecule type" value="Genomic_DNA"/>
</dbReference>
<comment type="caution">
    <text evidence="3">The sequence shown here is derived from an EMBL/GenBank/DDBJ whole genome shotgun (WGS) entry which is preliminary data.</text>
</comment>
<keyword evidence="4" id="KW-1185">Reference proteome</keyword>
<evidence type="ECO:0000256" key="1">
    <source>
        <dbReference type="SAM" id="MobiDB-lite"/>
    </source>
</evidence>
<organism evidence="3 4">
    <name type="scientific">Leucobacter luti</name>
    <dbReference type="NCBI Taxonomy" id="340320"/>
    <lineage>
        <taxon>Bacteria</taxon>
        <taxon>Bacillati</taxon>
        <taxon>Actinomycetota</taxon>
        <taxon>Actinomycetes</taxon>
        <taxon>Micrococcales</taxon>
        <taxon>Microbacteriaceae</taxon>
        <taxon>Leucobacter</taxon>
    </lineage>
</organism>
<keyword evidence="2" id="KW-0812">Transmembrane</keyword>
<reference evidence="3 4" key="1">
    <citation type="journal article" date="2015" name="Stand. Genomic Sci.">
        <title>Genomic Encyclopedia of Bacterial and Archaeal Type Strains, Phase III: the genomes of soil and plant-associated and newly described type strains.</title>
        <authorList>
            <person name="Whitman W.B."/>
            <person name="Woyke T."/>
            <person name="Klenk H.P."/>
            <person name="Zhou Y."/>
            <person name="Lilburn T.G."/>
            <person name="Beck B.J."/>
            <person name="De Vos P."/>
            <person name="Vandamme P."/>
            <person name="Eisen J.A."/>
            <person name="Garrity G."/>
            <person name="Hugenholtz P."/>
            <person name="Kyrpides N.C."/>
        </authorList>
    </citation>
    <scope>NUCLEOTIDE SEQUENCE [LARGE SCALE GENOMIC DNA]</scope>
    <source>
        <strain evidence="3 4">RF6</strain>
    </source>
</reference>
<name>A0A4Q7TTQ1_9MICO</name>
<evidence type="ECO:0000313" key="4">
    <source>
        <dbReference type="Proteomes" id="UP000291832"/>
    </source>
</evidence>
<keyword evidence="2" id="KW-0472">Membrane</keyword>
<dbReference type="OrthoDB" id="5241356at2"/>
<keyword evidence="2" id="KW-1133">Transmembrane helix</keyword>
<feature type="transmembrane region" description="Helical" evidence="2">
    <location>
        <begin position="25"/>
        <end position="46"/>
    </location>
</feature>